<dbReference type="Gene3D" id="1.10.287.1880">
    <property type="match status" value="1"/>
</dbReference>
<dbReference type="GO" id="GO:1990423">
    <property type="term" value="C:RZZ complex"/>
    <property type="evidence" value="ECO:0007669"/>
    <property type="project" value="UniProtKB-UniRule"/>
</dbReference>
<protein>
    <recommendedName>
        <fullName evidence="9">Protein zwilch</fullName>
    </recommendedName>
</protein>
<keyword evidence="6 9" id="KW-0995">Kinetochore</keyword>
<gene>
    <name evidence="10" type="ORF">EB796_007013</name>
</gene>
<reference evidence="10" key="1">
    <citation type="submission" date="2020-06" db="EMBL/GenBank/DDBJ databases">
        <title>Draft genome of Bugula neritina, a colonial animal packing powerful symbionts and potential medicines.</title>
        <authorList>
            <person name="Rayko M."/>
        </authorList>
    </citation>
    <scope>NUCLEOTIDE SEQUENCE [LARGE SCALE GENOMIC DNA]</scope>
    <source>
        <strain evidence="10">Kwan_BN1</strain>
    </source>
</reference>
<organism evidence="10 11">
    <name type="scientific">Bugula neritina</name>
    <name type="common">Brown bryozoan</name>
    <name type="synonym">Sertularia neritina</name>
    <dbReference type="NCBI Taxonomy" id="10212"/>
    <lineage>
        <taxon>Eukaryota</taxon>
        <taxon>Metazoa</taxon>
        <taxon>Spiralia</taxon>
        <taxon>Lophotrochozoa</taxon>
        <taxon>Bryozoa</taxon>
        <taxon>Gymnolaemata</taxon>
        <taxon>Cheilostomatida</taxon>
        <taxon>Flustrina</taxon>
        <taxon>Buguloidea</taxon>
        <taxon>Bugulidae</taxon>
        <taxon>Bugula</taxon>
    </lineage>
</organism>
<evidence type="ECO:0000256" key="8">
    <source>
        <dbReference type="ARBA" id="ARBA00023328"/>
    </source>
</evidence>
<dbReference type="GO" id="GO:0034501">
    <property type="term" value="P:protein localization to kinetochore"/>
    <property type="evidence" value="ECO:0007669"/>
    <property type="project" value="UniProtKB-UniRule"/>
</dbReference>
<keyword evidence="7 9" id="KW-0131">Cell cycle</keyword>
<evidence type="ECO:0000313" key="11">
    <source>
        <dbReference type="Proteomes" id="UP000593567"/>
    </source>
</evidence>
<comment type="subunit">
    <text evidence="9">Component of the RZZ complex.</text>
</comment>
<dbReference type="GO" id="GO:0051301">
    <property type="term" value="P:cell division"/>
    <property type="evidence" value="ECO:0007669"/>
    <property type="project" value="UniProtKB-UniRule"/>
</dbReference>
<keyword evidence="5 9" id="KW-0498">Mitosis</keyword>
<dbReference type="Pfam" id="PF09817">
    <property type="entry name" value="Zwilch"/>
    <property type="match status" value="1"/>
</dbReference>
<evidence type="ECO:0000256" key="7">
    <source>
        <dbReference type="ARBA" id="ARBA00023306"/>
    </source>
</evidence>
<comment type="caution">
    <text evidence="10">The sequence shown here is derived from an EMBL/GenBank/DDBJ whole genome shotgun (WGS) entry which is preliminary data.</text>
</comment>
<keyword evidence="4 9" id="KW-0132">Cell division</keyword>
<dbReference type="Gene3D" id="1.20.58.730">
    <property type="match status" value="1"/>
</dbReference>
<dbReference type="Gene3D" id="2.20.25.230">
    <property type="match status" value="1"/>
</dbReference>
<dbReference type="PANTHER" id="PTHR15995">
    <property type="entry name" value="PROTEIN ZWILCH HOMOLOG"/>
    <property type="match status" value="1"/>
</dbReference>
<dbReference type="Proteomes" id="UP000593567">
    <property type="component" value="Unassembled WGS sequence"/>
</dbReference>
<dbReference type="AlphaFoldDB" id="A0A7J7K7S2"/>
<dbReference type="Gene3D" id="6.10.140.520">
    <property type="match status" value="1"/>
</dbReference>
<dbReference type="GO" id="GO:0007094">
    <property type="term" value="P:mitotic spindle assembly checkpoint signaling"/>
    <property type="evidence" value="ECO:0007669"/>
    <property type="project" value="UniProtKB-UniRule"/>
</dbReference>
<evidence type="ECO:0000256" key="6">
    <source>
        <dbReference type="ARBA" id="ARBA00022838"/>
    </source>
</evidence>
<keyword evidence="3 9" id="KW-0158">Chromosome</keyword>
<dbReference type="InterPro" id="IPR018630">
    <property type="entry name" value="Zwilch"/>
</dbReference>
<evidence type="ECO:0000256" key="1">
    <source>
        <dbReference type="ARBA" id="ARBA00004629"/>
    </source>
</evidence>
<evidence type="ECO:0000313" key="10">
    <source>
        <dbReference type="EMBL" id="KAF6034680.1"/>
    </source>
</evidence>
<dbReference type="PANTHER" id="PTHR15995:SF1">
    <property type="entry name" value="PROTEIN ZWILCH HOMOLOG"/>
    <property type="match status" value="1"/>
</dbReference>
<accession>A0A7J7K7S2</accession>
<name>A0A7J7K7S2_BUGNE</name>
<keyword evidence="8 9" id="KW-0137">Centromere</keyword>
<evidence type="ECO:0000256" key="5">
    <source>
        <dbReference type="ARBA" id="ARBA00022776"/>
    </source>
</evidence>
<evidence type="ECO:0000256" key="3">
    <source>
        <dbReference type="ARBA" id="ARBA00022454"/>
    </source>
</evidence>
<proteinExistence type="inferred from homology"/>
<comment type="similarity">
    <text evidence="2 9">Belongs to the ZWILCH family.</text>
</comment>
<comment type="subcellular location">
    <subcellularLocation>
        <location evidence="1 9">Chromosome</location>
        <location evidence="1 9">Centromere</location>
        <location evidence="1 9">Kinetochore</location>
    </subcellularLocation>
</comment>
<sequence>MYSVFLDTLYQTDCKVEPQNTSVRSTLVSVQIAERLDNILPLVPKNLEGSAILISATDFKQPKQVALSRGSDDSFGGSDCIGSPLKIESCVNYEDVDRQISQTGKKVRVLHLDRPNVYPLSYSKAIEFMSAAKLERSNDLNRPLVCVCNPLDNRDHVMALGTFRKESSRLLFSLHYQEVPSHDLRNKSMLRSLISECSSTIPEGNILTRAKAEYHLMSTCSNLLRENLSAEEVNAYSSHSAVTVCAEWNGIDSLLQTPPPDTVASLKLKVVNGDRSSMVYSIYEELEYLKNLVSSLRSGKTSWPEVERSVIPIELTRKLLKSPVYEDEGLALPGDTTIQVNSIDPRKNLDFTDRLWSILMGCQSYSELLEVMECIVNSVSSRSCQPLMVSQGNTNPLAKWIYSQQAGHSEPSSNHLDFGSLQALIYFIEVGLEKLTKDYVHTYLGSFGGLVTPDKLECFTKQTVSVQERLNNLYKLHTVLELSALLHSFLRLPLTAVRSATSAALQHLSTHTTLPQDGLQLSTSIANLSDIIHTQSPETWEAVIGGEEGPSQIFVKICKSEPEHGVVLPPSADTEDVCYYTTLKLEHLDDCLFT</sequence>
<dbReference type="OrthoDB" id="6285578at2759"/>
<keyword evidence="11" id="KW-1185">Reference proteome</keyword>
<evidence type="ECO:0000256" key="2">
    <source>
        <dbReference type="ARBA" id="ARBA00009062"/>
    </source>
</evidence>
<evidence type="ECO:0000256" key="9">
    <source>
        <dbReference type="RuleBase" id="RU369076"/>
    </source>
</evidence>
<comment type="function">
    <text evidence="9">Essential component of the mitotic checkpoint, which prevents cells from prematurely exiting mitosis. Required for the assembly of the dynein-dynactin and MAD1-MAD2 complexes onto kinetochores. Its function related to the spindle assembly machinery is proposed to depend on its association in the mitotic RZZ complex.</text>
</comment>
<evidence type="ECO:0000256" key="4">
    <source>
        <dbReference type="ARBA" id="ARBA00022618"/>
    </source>
</evidence>
<dbReference type="EMBL" id="VXIV02001023">
    <property type="protein sequence ID" value="KAF6034680.1"/>
    <property type="molecule type" value="Genomic_DNA"/>
</dbReference>